<gene>
    <name evidence="3" type="ORF">HMPREF0454_04246</name>
</gene>
<dbReference type="AlphaFoldDB" id="G9YCB3"/>
<feature type="transmembrane region" description="Helical" evidence="1">
    <location>
        <begin position="254"/>
        <end position="273"/>
    </location>
</feature>
<dbReference type="HOGENOM" id="CLU_039610_2_0_6"/>
<keyword evidence="1" id="KW-0472">Membrane</keyword>
<feature type="transmembrane region" description="Helical" evidence="1">
    <location>
        <begin position="358"/>
        <end position="378"/>
    </location>
</feature>
<dbReference type="EMBL" id="AGCI01000100">
    <property type="protein sequence ID" value="EHM38726.1"/>
    <property type="molecule type" value="Genomic_DNA"/>
</dbReference>
<feature type="transmembrane region" description="Helical" evidence="1">
    <location>
        <begin position="285"/>
        <end position="308"/>
    </location>
</feature>
<dbReference type="Proteomes" id="UP000005959">
    <property type="component" value="Unassembled WGS sequence"/>
</dbReference>
<dbReference type="InterPro" id="IPR007349">
    <property type="entry name" value="DUF418"/>
</dbReference>
<dbReference type="PATRIC" id="fig|1002364.3.peg.3814"/>
<dbReference type="RefSeq" id="WP_004096101.1">
    <property type="nucleotide sequence ID" value="NZ_JH417552.1"/>
</dbReference>
<dbReference type="NCBIfam" id="NF008093">
    <property type="entry name" value="PRK10835.1"/>
    <property type="match status" value="1"/>
</dbReference>
<sequence>MLQRLQAFESNAVTKSTQLKSRIGTLDFARGLAILFILLMNITGFGLPKAAYLNPAYNGLPDGVDTLTWGILHIFVQGKFLAMFAFLFGAGLQLLMPKGKHWLRARLSWLVLFGLVHAIFFWDGDILLAYGLIGLISWRMIRDASSTLQLLRTGLVLYAIGLGLLLLLGLIAGPEPSSFWLPGYAAIQYEEIWKIHGGWEAWRNRSDLLSANLMALAVQYGWQLAGLMLTGAALMRSGWLSGNFSQRHYRRTALWSLLVGLSIQIPTTLAQWLNGWEYHVSGYLLQVPCELSAPLMMIGYVSLIYGFWPQLSRLKIAYALRQVGRMALSNYLLQTLLCTTLFYHLGMFNQWSRSTLLWVVPAVWLINILFSLFWLSYFKQGPVEWLWRKLTALGSRTVQQK</sequence>
<dbReference type="PANTHER" id="PTHR30590:SF2">
    <property type="entry name" value="INNER MEMBRANE PROTEIN"/>
    <property type="match status" value="1"/>
</dbReference>
<dbReference type="Pfam" id="PF04235">
    <property type="entry name" value="DUF418"/>
    <property type="match status" value="1"/>
</dbReference>
<evidence type="ECO:0000259" key="2">
    <source>
        <dbReference type="Pfam" id="PF04235"/>
    </source>
</evidence>
<dbReference type="InterPro" id="IPR052529">
    <property type="entry name" value="Bact_Transport_Assoc"/>
</dbReference>
<organism evidence="3 4">
    <name type="scientific">Hafnia alvei ATCC 51873</name>
    <dbReference type="NCBI Taxonomy" id="1002364"/>
    <lineage>
        <taxon>Bacteria</taxon>
        <taxon>Pseudomonadati</taxon>
        <taxon>Pseudomonadota</taxon>
        <taxon>Gammaproteobacteria</taxon>
        <taxon>Enterobacterales</taxon>
        <taxon>Hafniaceae</taxon>
        <taxon>Hafnia</taxon>
    </lineage>
</organism>
<evidence type="ECO:0000256" key="1">
    <source>
        <dbReference type="SAM" id="Phobius"/>
    </source>
</evidence>
<evidence type="ECO:0000313" key="4">
    <source>
        <dbReference type="Proteomes" id="UP000005959"/>
    </source>
</evidence>
<evidence type="ECO:0000313" key="3">
    <source>
        <dbReference type="EMBL" id="EHM38726.1"/>
    </source>
</evidence>
<accession>G9YCB3</accession>
<feature type="transmembrane region" description="Helical" evidence="1">
    <location>
        <begin position="28"/>
        <end position="47"/>
    </location>
</feature>
<dbReference type="PANTHER" id="PTHR30590">
    <property type="entry name" value="INNER MEMBRANE PROTEIN"/>
    <property type="match status" value="1"/>
</dbReference>
<comment type="caution">
    <text evidence="3">The sequence shown here is derived from an EMBL/GenBank/DDBJ whole genome shotgun (WGS) entry which is preliminary data.</text>
</comment>
<name>G9YCB3_HAFAL</name>
<protein>
    <recommendedName>
        <fullName evidence="2">DUF418 domain-containing protein</fullName>
    </recommendedName>
</protein>
<feature type="domain" description="DUF418" evidence="2">
    <location>
        <begin position="234"/>
        <end position="392"/>
    </location>
</feature>
<feature type="transmembrane region" description="Helical" evidence="1">
    <location>
        <begin position="126"/>
        <end position="141"/>
    </location>
</feature>
<feature type="transmembrane region" description="Helical" evidence="1">
    <location>
        <begin position="213"/>
        <end position="234"/>
    </location>
</feature>
<feature type="transmembrane region" description="Helical" evidence="1">
    <location>
        <begin position="153"/>
        <end position="172"/>
    </location>
</feature>
<proteinExistence type="predicted"/>
<feature type="transmembrane region" description="Helical" evidence="1">
    <location>
        <begin position="67"/>
        <end position="90"/>
    </location>
</feature>
<keyword evidence="1" id="KW-1133">Transmembrane helix</keyword>
<feature type="transmembrane region" description="Helical" evidence="1">
    <location>
        <begin position="102"/>
        <end position="120"/>
    </location>
</feature>
<feature type="transmembrane region" description="Helical" evidence="1">
    <location>
        <begin position="328"/>
        <end position="346"/>
    </location>
</feature>
<reference evidence="3 4" key="1">
    <citation type="submission" date="2011-08" db="EMBL/GenBank/DDBJ databases">
        <authorList>
            <person name="Weinstock G."/>
            <person name="Sodergren E."/>
            <person name="Clifton S."/>
            <person name="Fulton L."/>
            <person name="Fulton B."/>
            <person name="Courtney L."/>
            <person name="Fronick C."/>
            <person name="Harrison M."/>
            <person name="Strong C."/>
            <person name="Farmer C."/>
            <person name="Delahaunty K."/>
            <person name="Markovic C."/>
            <person name="Hall O."/>
            <person name="Minx P."/>
            <person name="Tomlinson C."/>
            <person name="Mitreva M."/>
            <person name="Hou S."/>
            <person name="Chen J."/>
            <person name="Wollam A."/>
            <person name="Pepin K.H."/>
            <person name="Johnson M."/>
            <person name="Bhonagiri V."/>
            <person name="Zhang X."/>
            <person name="Suruliraj S."/>
            <person name="Warren W."/>
            <person name="Chinwalla A."/>
            <person name="Mardis E.R."/>
            <person name="Wilson R.K."/>
        </authorList>
    </citation>
    <scope>NUCLEOTIDE SEQUENCE [LARGE SCALE GENOMIC DNA]</scope>
    <source>
        <strain evidence="3 4">ATCC 51873</strain>
    </source>
</reference>
<keyword evidence="1" id="KW-0812">Transmembrane</keyword>